<dbReference type="Proteomes" id="UP000521872">
    <property type="component" value="Unassembled WGS sequence"/>
</dbReference>
<name>A0A8H4QEM0_9AGAR</name>
<dbReference type="AlphaFoldDB" id="A0A8H4QEM0"/>
<protein>
    <recommendedName>
        <fullName evidence="4">F-box domain-containing protein</fullName>
    </recommendedName>
</protein>
<feature type="region of interest" description="Disordered" evidence="1">
    <location>
        <begin position="617"/>
        <end position="653"/>
    </location>
</feature>
<dbReference type="Gene3D" id="3.80.10.10">
    <property type="entry name" value="Ribonuclease Inhibitor"/>
    <property type="match status" value="1"/>
</dbReference>
<evidence type="ECO:0008006" key="4">
    <source>
        <dbReference type="Google" id="ProtNLM"/>
    </source>
</evidence>
<dbReference type="EMBL" id="JAACJL010000061">
    <property type="protein sequence ID" value="KAF4609474.1"/>
    <property type="molecule type" value="Genomic_DNA"/>
</dbReference>
<proteinExistence type="predicted"/>
<dbReference type="InterPro" id="IPR032675">
    <property type="entry name" value="LRR_dom_sf"/>
</dbReference>
<feature type="region of interest" description="Disordered" evidence="1">
    <location>
        <begin position="1"/>
        <end position="21"/>
    </location>
</feature>
<evidence type="ECO:0000313" key="2">
    <source>
        <dbReference type="EMBL" id="KAF4609474.1"/>
    </source>
</evidence>
<comment type="caution">
    <text evidence="2">The sequence shown here is derived from an EMBL/GenBank/DDBJ whole genome shotgun (WGS) entry which is preliminary data.</text>
</comment>
<feature type="compositionally biased region" description="Acidic residues" evidence="1">
    <location>
        <begin position="624"/>
        <end position="640"/>
    </location>
</feature>
<feature type="region of interest" description="Disordered" evidence="1">
    <location>
        <begin position="450"/>
        <end position="474"/>
    </location>
</feature>
<accession>A0A8H4QEM0</accession>
<reference evidence="2 3" key="1">
    <citation type="submission" date="2019-12" db="EMBL/GenBank/DDBJ databases">
        <authorList>
            <person name="Floudas D."/>
            <person name="Bentzer J."/>
            <person name="Ahren D."/>
            <person name="Johansson T."/>
            <person name="Persson P."/>
            <person name="Tunlid A."/>
        </authorList>
    </citation>
    <scope>NUCLEOTIDE SEQUENCE [LARGE SCALE GENOMIC DNA]</scope>
    <source>
        <strain evidence="2 3">CBS 102.39</strain>
    </source>
</reference>
<dbReference type="SUPFAM" id="SSF52047">
    <property type="entry name" value="RNI-like"/>
    <property type="match status" value="1"/>
</dbReference>
<evidence type="ECO:0000256" key="1">
    <source>
        <dbReference type="SAM" id="MobiDB-lite"/>
    </source>
</evidence>
<organism evidence="2 3">
    <name type="scientific">Agrocybe pediades</name>
    <dbReference type="NCBI Taxonomy" id="84607"/>
    <lineage>
        <taxon>Eukaryota</taxon>
        <taxon>Fungi</taxon>
        <taxon>Dikarya</taxon>
        <taxon>Basidiomycota</taxon>
        <taxon>Agaricomycotina</taxon>
        <taxon>Agaricomycetes</taxon>
        <taxon>Agaricomycetidae</taxon>
        <taxon>Agaricales</taxon>
        <taxon>Agaricineae</taxon>
        <taxon>Strophariaceae</taxon>
        <taxon>Agrocybe</taxon>
    </lineage>
</organism>
<keyword evidence="3" id="KW-1185">Reference proteome</keyword>
<evidence type="ECO:0000313" key="3">
    <source>
        <dbReference type="Proteomes" id="UP000521872"/>
    </source>
</evidence>
<sequence>MHAFPSRHLPGPSSSSPSPISKLPTELLSEIFTLCVQHAYAATGTSNPEEELETHTPPAINSDTVRVPLTLASVSCRWRAIVHGQSNLWTSLCISPELITEEMQGKTMIDPTHIHSCLRRSRQSSLNILIDARDAHWNFMEEGVGETVGAVSKPPLFSSEHMKTVISLLIPAISRWQSLSILTDTWAPMHAALCMINAALATNGAPRLESLTLMRCNDFVSFSPRFQPMDLKDVGFLSLPRPGSEYPYGILPSLKHLSLRGVHADWDILGCALHSPIHKLESLELASHCGDVRPSVEQFHSLLSSVAPSLKKLRICGSGPNISNDAEDLSAAPQAVMRENDPVQLPQLQNISIGYRSSLEGRTVLRMLDAPNARKLLLEDATYPGDLDEVNGGSLLTYLGSKHFSSSSSTMDRLSPPVRIAVASDYAQGHHLHYDTTSYPWLLHLPEDDDHTSKATCPHSSSSRKSSSASLRDSDEPHAAFPLLQKVTLKGVKSSPRPLRTFFSALHQLQHLELVEMSMQAVLALVPLSINTGSSAKPTTAAAASSCPCPHLRSLCIRDSGHRVQVNDVDLLRYVTIQRETNGACELQELAFHLDPMRAASIAAAVTCDSPLSPTTKVNVYGDSESEEEDDYEEEEEDMDPFSPGGAFNDPEFDAYYANL</sequence>
<gene>
    <name evidence="2" type="ORF">D9613_012327</name>
</gene>
<feature type="compositionally biased region" description="Low complexity" evidence="1">
    <location>
        <begin position="460"/>
        <end position="471"/>
    </location>
</feature>